<comment type="caution">
    <text evidence="3">Lacks conserved residue(s) required for the propagation of feature annotation.</text>
</comment>
<protein>
    <recommendedName>
        <fullName evidence="3">Alpha-tubulin N-acetyltransferase</fullName>
        <shortName evidence="3">Alpha-TAT</shortName>
        <shortName evidence="3">TAT</shortName>
        <ecNumber evidence="3">2.3.1.108</ecNumber>
    </recommendedName>
    <alternativeName>
        <fullName evidence="3">Acetyltransferase mec-17 homolog</fullName>
    </alternativeName>
</protein>
<dbReference type="GO" id="GO:0005874">
    <property type="term" value="C:microtubule"/>
    <property type="evidence" value="ECO:0007669"/>
    <property type="project" value="InterPro"/>
</dbReference>
<dbReference type="AlphaFoldDB" id="A0AAD1U987"/>
<name>A0AAD1U987_EUPCR</name>
<gene>
    <name evidence="7" type="ORF">ECRASSUSDP1_LOCUS5681</name>
</gene>
<organism evidence="7 8">
    <name type="scientific">Euplotes crassus</name>
    <dbReference type="NCBI Taxonomy" id="5936"/>
    <lineage>
        <taxon>Eukaryota</taxon>
        <taxon>Sar</taxon>
        <taxon>Alveolata</taxon>
        <taxon>Ciliophora</taxon>
        <taxon>Intramacronucleata</taxon>
        <taxon>Spirotrichea</taxon>
        <taxon>Hypotrichia</taxon>
        <taxon>Euplotida</taxon>
        <taxon>Euplotidae</taxon>
        <taxon>Moneuplotes</taxon>
    </lineage>
</organism>
<dbReference type="Gene3D" id="3.40.630.30">
    <property type="match status" value="1"/>
</dbReference>
<comment type="function">
    <text evidence="3">Specifically acetylates 'Lys-40' in alpha-tubulin on the lumenal side of microtubules. Promotes microtubule destabilization and accelerates microtubule dynamics; this activity may be independent of acetylation activity. Acetylates alpha-tubulin with a slow enzymatic rate, due to a catalytic site that is not optimized for acetyl transfer. Enters the microtubule through each end and diffuses quickly throughout the lumen of microtubules. Acetylates only long/old microtubules because of its slow acetylation rate since it does not have time to act on dynamically unstable microtubules before the enzyme is released.</text>
</comment>
<dbReference type="SUPFAM" id="SSF55729">
    <property type="entry name" value="Acyl-CoA N-acyltransferases (Nat)"/>
    <property type="match status" value="1"/>
</dbReference>
<evidence type="ECO:0000313" key="8">
    <source>
        <dbReference type="Proteomes" id="UP001295684"/>
    </source>
</evidence>
<dbReference type="HAMAP" id="MF_03130">
    <property type="entry name" value="mec17"/>
    <property type="match status" value="1"/>
</dbReference>
<dbReference type="InterPro" id="IPR038746">
    <property type="entry name" value="Atat"/>
</dbReference>
<feature type="domain" description="N-acetyltransferase" evidence="6">
    <location>
        <begin position="1"/>
        <end position="187"/>
    </location>
</feature>
<dbReference type="EC" id="2.3.1.108" evidence="3"/>
<keyword evidence="1 3" id="KW-0808">Transferase</keyword>
<evidence type="ECO:0000256" key="3">
    <source>
        <dbReference type="HAMAP-Rule" id="MF_03130"/>
    </source>
</evidence>
<feature type="coiled-coil region" evidence="4">
    <location>
        <begin position="417"/>
        <end position="451"/>
    </location>
</feature>
<feature type="binding site" evidence="3">
    <location>
        <begin position="121"/>
        <end position="134"/>
    </location>
    <ligand>
        <name>acetyl-CoA</name>
        <dbReference type="ChEBI" id="CHEBI:57288"/>
    </ligand>
</feature>
<feature type="region of interest" description="Disordered" evidence="5">
    <location>
        <begin position="256"/>
        <end position="361"/>
    </location>
</feature>
<evidence type="ECO:0000256" key="1">
    <source>
        <dbReference type="ARBA" id="ARBA00022679"/>
    </source>
</evidence>
<keyword evidence="8" id="KW-1185">Reference proteome</keyword>
<reference evidence="7" key="1">
    <citation type="submission" date="2023-07" db="EMBL/GenBank/DDBJ databases">
        <authorList>
            <consortium name="AG Swart"/>
            <person name="Singh M."/>
            <person name="Singh A."/>
            <person name="Seah K."/>
            <person name="Emmerich C."/>
        </authorList>
    </citation>
    <scope>NUCLEOTIDE SEQUENCE</scope>
    <source>
        <strain evidence="7">DP1</strain>
    </source>
</reference>
<dbReference type="PANTHER" id="PTHR12327">
    <property type="entry name" value="ALPHA-TUBULIN N-ACETYLTRANSFERASE 1"/>
    <property type="match status" value="1"/>
</dbReference>
<dbReference type="PANTHER" id="PTHR12327:SF0">
    <property type="entry name" value="ALPHA-TUBULIN N-ACETYLTRANSFERASE 1"/>
    <property type="match status" value="1"/>
</dbReference>
<accession>A0AAD1U987</accession>
<dbReference type="PROSITE" id="PS51730">
    <property type="entry name" value="GNAT_ATAT"/>
    <property type="match status" value="1"/>
</dbReference>
<comment type="catalytic activity">
    <reaction evidence="3">
        <text>L-lysyl-[alpha-tubulin] + acetyl-CoA = N(6)-acetyl-L-lysyl-[alpha-tubulin] + CoA + H(+)</text>
        <dbReference type="Rhea" id="RHEA:15277"/>
        <dbReference type="Rhea" id="RHEA-COMP:11278"/>
        <dbReference type="Rhea" id="RHEA-COMP:11279"/>
        <dbReference type="ChEBI" id="CHEBI:15378"/>
        <dbReference type="ChEBI" id="CHEBI:29969"/>
        <dbReference type="ChEBI" id="CHEBI:57287"/>
        <dbReference type="ChEBI" id="CHEBI:57288"/>
        <dbReference type="ChEBI" id="CHEBI:61930"/>
        <dbReference type="EC" id="2.3.1.108"/>
    </reaction>
</comment>
<dbReference type="Proteomes" id="UP001295684">
    <property type="component" value="Unassembled WGS sequence"/>
</dbReference>
<dbReference type="CDD" id="cd04301">
    <property type="entry name" value="NAT_SF"/>
    <property type="match status" value="1"/>
</dbReference>
<sequence length="572" mass="65327">MDFDFNLSDVLNANSQGIVILDGVNSMRKGAQHYSAGVKVDPHQKLLNEVIDIVGESSSTAQKLPSPVTNAIKFFGSEDKLYLIVDQFKAIGMLKIGYKKLFVRDEIGNMKEIQPLCILDFYVHESHQREGYGKYLFQYMLDEEKVEPHKIAYDRPSNMFLKFLKKHYGLINYVPQPNNFVVFSNYFANDKTYKTYIKDPIKPRSAATHPKEMASKVNSQSYAPAPVGFAAQGMSQPKAEQFPSYKDVLKMRQESREEEFDPINAPLYPTGTGFEDEKENYYKKPAPPKQSYEAMPREESRDSKKVSFADAPQYYEANNKEDSDFYQANPDNSAPRDGPLAEHYAYNNYDGYQAPAGRSYMDPEIEKNQYERKFNRTTSNFETKETVQDVFAHPDSEGPLTGTGETTKEKIPVEYDIKKTERRIQDTENELKKCQDRIAQIQLQSDKLSKTSQSFNRSDKFMKEDKKIYSTEKDVIKPAPNSSGYNKRFGYATVYDNKFKNIAKDPSVLEKRESTLSLAGSKLLAQNPNMNVYKHQELLRTTPFGASTSGNGAYSKITSSSTYGHFFDKKRA</sequence>
<evidence type="ECO:0000259" key="6">
    <source>
        <dbReference type="PROSITE" id="PS51730"/>
    </source>
</evidence>
<feature type="site" description="Crucial for catalytic activity" evidence="3">
    <location>
        <position position="62"/>
    </location>
</feature>
<dbReference type="EMBL" id="CAMPGE010005486">
    <property type="protein sequence ID" value="CAI2364338.1"/>
    <property type="molecule type" value="Genomic_DNA"/>
</dbReference>
<keyword evidence="2 3" id="KW-0012">Acyltransferase</keyword>
<dbReference type="GO" id="GO:0019799">
    <property type="term" value="F:tubulin N-acetyltransferase activity"/>
    <property type="evidence" value="ECO:0007669"/>
    <property type="project" value="UniProtKB-UniRule"/>
</dbReference>
<dbReference type="InterPro" id="IPR007965">
    <property type="entry name" value="GNAT_ATAT"/>
</dbReference>
<evidence type="ECO:0000256" key="2">
    <source>
        <dbReference type="ARBA" id="ARBA00023315"/>
    </source>
</evidence>
<dbReference type="GO" id="GO:0070507">
    <property type="term" value="P:regulation of microtubule cytoskeleton organization"/>
    <property type="evidence" value="ECO:0007669"/>
    <property type="project" value="UniProtKB-UniRule"/>
</dbReference>
<evidence type="ECO:0000256" key="5">
    <source>
        <dbReference type="SAM" id="MobiDB-lite"/>
    </source>
</evidence>
<dbReference type="Pfam" id="PF05301">
    <property type="entry name" value="Acetyltransf_16"/>
    <property type="match status" value="1"/>
</dbReference>
<comment type="similarity">
    <text evidence="3">Belongs to the acetyltransferase ATAT1 family.</text>
</comment>
<proteinExistence type="inferred from homology"/>
<evidence type="ECO:0000313" key="7">
    <source>
        <dbReference type="EMBL" id="CAI2364338.1"/>
    </source>
</evidence>
<keyword evidence="4" id="KW-0175">Coiled coil</keyword>
<comment type="caution">
    <text evidence="7">The sequence shown here is derived from an EMBL/GenBank/DDBJ whole genome shotgun (WGS) entry which is preliminary data.</text>
</comment>
<evidence type="ECO:0000256" key="4">
    <source>
        <dbReference type="SAM" id="Coils"/>
    </source>
</evidence>
<feature type="compositionally biased region" description="Basic and acidic residues" evidence="5">
    <location>
        <begin position="295"/>
        <end position="307"/>
    </location>
</feature>
<dbReference type="InterPro" id="IPR016181">
    <property type="entry name" value="Acyl_CoA_acyltransferase"/>
</dbReference>